<organism evidence="5">
    <name type="scientific">uncultured bacterium contig00016</name>
    <dbReference type="NCBI Taxonomy" id="1181507"/>
    <lineage>
        <taxon>Bacteria</taxon>
        <taxon>environmental samples</taxon>
    </lineage>
</organism>
<feature type="domain" description="CzcB-like barrel-sandwich hybrid" evidence="4">
    <location>
        <begin position="70"/>
        <end position="197"/>
    </location>
</feature>
<evidence type="ECO:0000256" key="1">
    <source>
        <dbReference type="ARBA" id="ARBA00009477"/>
    </source>
</evidence>
<dbReference type="Pfam" id="PF25973">
    <property type="entry name" value="BSH_CzcB"/>
    <property type="match status" value="1"/>
</dbReference>
<dbReference type="EMBL" id="JQ844215">
    <property type="protein sequence ID" value="AGS52877.1"/>
    <property type="molecule type" value="Genomic_DNA"/>
</dbReference>
<accession>A0A806KE19</accession>
<dbReference type="PANTHER" id="PTHR30469">
    <property type="entry name" value="MULTIDRUG RESISTANCE PROTEIN MDTA"/>
    <property type="match status" value="1"/>
</dbReference>
<dbReference type="NCBIfam" id="TIGR01730">
    <property type="entry name" value="RND_mfp"/>
    <property type="match status" value="1"/>
</dbReference>
<dbReference type="InterPro" id="IPR058647">
    <property type="entry name" value="BSH_CzcB-like"/>
</dbReference>
<dbReference type="GO" id="GO:1990281">
    <property type="term" value="C:efflux pump complex"/>
    <property type="evidence" value="ECO:0007669"/>
    <property type="project" value="TreeGrafter"/>
</dbReference>
<dbReference type="AlphaFoldDB" id="A0A806KE19"/>
<evidence type="ECO:0000313" key="5">
    <source>
        <dbReference type="EMBL" id="AGS52877.1"/>
    </source>
</evidence>
<feature type="coiled-coil region" evidence="2">
    <location>
        <begin position="110"/>
        <end position="161"/>
    </location>
</feature>
<proteinExistence type="inferred from homology"/>
<dbReference type="Pfam" id="PF25967">
    <property type="entry name" value="RND-MFP_C"/>
    <property type="match status" value="1"/>
</dbReference>
<dbReference type="Gene3D" id="2.40.30.170">
    <property type="match status" value="1"/>
</dbReference>
<dbReference type="Gene3D" id="1.10.287.470">
    <property type="entry name" value="Helix hairpin bin"/>
    <property type="match status" value="1"/>
</dbReference>
<protein>
    <submittedName>
        <fullName evidence="5">Putative membrane efflux protein</fullName>
    </submittedName>
</protein>
<sequence>MKKSIVAVVVIVALIAGLFALLNYNRAKRLDELAQRKNIVMEVPIKLFEVSARDIERKISINGVLAARRQVTVLSESAGQVERFYKEVGDEVYKGTQLALVDATIVSTQLETARANLENSKRDLARFETLAQSGAATQQTVDQLRLAVEAANSNVIALQKQQANTTIRSPQRGVVVRRMVEVGSVIGGGSPTFMVADLSEMIMKVGLTEEEVVQVRQGMPAKIRIDALNRDFDAVMHTIGIAADLSGRYSVDVLITDPAAKGVLRPDLSGSVSFDLPTMQNAIAIPREALVDGVKDPKVYVINGGKANVRRIALSVVEGTNAVVQSGLSVGDSVVLTGHQNLYENAAVRILQ</sequence>
<evidence type="ECO:0000259" key="3">
    <source>
        <dbReference type="Pfam" id="PF25967"/>
    </source>
</evidence>
<comment type="similarity">
    <text evidence="1">Belongs to the membrane fusion protein (MFP) (TC 8.A.1) family.</text>
</comment>
<evidence type="ECO:0000256" key="2">
    <source>
        <dbReference type="SAM" id="Coils"/>
    </source>
</evidence>
<dbReference type="Gene3D" id="2.40.50.100">
    <property type="match status" value="1"/>
</dbReference>
<keyword evidence="2" id="KW-0175">Coiled coil</keyword>
<name>A0A806KE19_9BACT</name>
<dbReference type="Gene3D" id="2.40.420.20">
    <property type="match status" value="1"/>
</dbReference>
<evidence type="ECO:0000259" key="4">
    <source>
        <dbReference type="Pfam" id="PF25973"/>
    </source>
</evidence>
<feature type="domain" description="Multidrug resistance protein MdtA-like C-terminal permuted SH3" evidence="3">
    <location>
        <begin position="281"/>
        <end position="340"/>
    </location>
</feature>
<dbReference type="InterPro" id="IPR058627">
    <property type="entry name" value="MdtA-like_C"/>
</dbReference>
<dbReference type="SUPFAM" id="SSF111369">
    <property type="entry name" value="HlyD-like secretion proteins"/>
    <property type="match status" value="1"/>
</dbReference>
<reference evidence="5" key="1">
    <citation type="submission" date="2012-03" db="EMBL/GenBank/DDBJ databases">
        <title>Functional metagenomics reveals considerable lignocellulase gene clusters in the gut microbiome of a wood-feeding higher termite.</title>
        <authorList>
            <person name="Liu N."/>
        </authorList>
    </citation>
    <scope>NUCLEOTIDE SEQUENCE</scope>
</reference>
<dbReference type="GO" id="GO:0015562">
    <property type="term" value="F:efflux transmembrane transporter activity"/>
    <property type="evidence" value="ECO:0007669"/>
    <property type="project" value="TreeGrafter"/>
</dbReference>
<dbReference type="InterPro" id="IPR006143">
    <property type="entry name" value="RND_pump_MFP"/>
</dbReference>